<dbReference type="Pfam" id="PF03372">
    <property type="entry name" value="Exo_endo_phos"/>
    <property type="match status" value="1"/>
</dbReference>
<evidence type="ECO:0000313" key="3">
    <source>
        <dbReference type="RefSeq" id="XP_040932054.1"/>
    </source>
</evidence>
<dbReference type="SUPFAM" id="SSF56219">
    <property type="entry name" value="DNase I-like"/>
    <property type="match status" value="1"/>
</dbReference>
<dbReference type="InterPro" id="IPR005135">
    <property type="entry name" value="Endo/exonuclease/phosphatase"/>
</dbReference>
<evidence type="ECO:0000259" key="1">
    <source>
        <dbReference type="PROSITE" id="PS50878"/>
    </source>
</evidence>
<evidence type="ECO:0000313" key="2">
    <source>
        <dbReference type="Proteomes" id="UP000818029"/>
    </source>
</evidence>
<dbReference type="InterPro" id="IPR000477">
    <property type="entry name" value="RT_dom"/>
</dbReference>
<gene>
    <name evidence="3" type="primary">LOC107959736</name>
</gene>
<dbReference type="Pfam" id="PF00078">
    <property type="entry name" value="RVT_1"/>
    <property type="match status" value="1"/>
</dbReference>
<feature type="domain" description="Reverse transcriptase" evidence="1">
    <location>
        <begin position="621"/>
        <end position="903"/>
    </location>
</feature>
<dbReference type="PANTHER" id="PTHR31635">
    <property type="entry name" value="REVERSE TRANSCRIPTASE DOMAIN-CONTAINING PROTEIN-RELATED"/>
    <property type="match status" value="1"/>
</dbReference>
<dbReference type="PANTHER" id="PTHR31635:SF196">
    <property type="entry name" value="REVERSE TRANSCRIPTASE DOMAIN-CONTAINING PROTEIN-RELATED"/>
    <property type="match status" value="1"/>
</dbReference>
<reference evidence="3" key="2">
    <citation type="submission" date="2025-08" db="UniProtKB">
        <authorList>
            <consortium name="RefSeq"/>
        </authorList>
    </citation>
    <scope>IDENTIFICATION</scope>
</reference>
<sequence length="1467" mass="168118">MVPEHLHITAWTCWSLGRTTRPPRTSVVQEPRAASAPWCLGFAGASDTIVVGGLLLACPVLETWGGVRLSDVGRCFLWGVFSCIVVCLWVQFPSSSRSSCFRASCGLSCCVLFGGGDRVFPQVLSRSLSRSAKVSVCWDTAFSMKFLCWNCRGLGNSAKIRELKQLIAVNNPDVIFLSETKMSANDFRRVQNNCRLQNGLAVNSEGWSGGLALMWRDGMNVSIQNFSKHHIDSKVRLDDNKTIRVTGFYGHANPNFRRSSWDILRRVGESVREEWVVGGDFNAILNDAKKEGSRRGVRVQMNEFKEVMDEMALVDIKPDSGWFTWVNNRNEGSLIKERLDRFLTSVEVVENFPFIATKVVRQTQSDHDAIILDLWGRKLKDYPKDKRLCFKFDVCWAGDEEAKNVIERAWNREDTEYGEKLERVRSALGPWQCQKFGKMKSEMRKLEKQIESIIDSASRVDSGKKLKEARRRLDFLYAREESYWAQRSRSRWLREGDRNTRYFHAKATGRLKKNNIERIKDVEGNWVTNSKDICKVAKDYFVSLFRANGQNVEIQEMGYMKECVTRETNEWLNMTYTEEEVLLAIKQMNPNKAPGIDGLSGNFFKHHWEIVGKDTIRTCLDVLNGEKDISSLNDTMIILIPKIRDPCEITNYRPISLCRFVYKIISKVYANRLKIVLPSCISQNQSAFVPGRMIHDNILIAYELLHYLHSSKNGPNKGFVVKLDMNKAYDRVEWNFIETIMKKMGFDAKWTAKIIECVRSVKYMVKCNNVLSDSFIPERGLRQGDPLSPYLFLFCMEALSRMLIHAQENNSLRGIRASRDGPRINHLFFADDALLFVRNKKGDVESLVNMLNTFSNISGQEINLEKSMVLFSPNTSRDQRAFFSGLLGMTVVENLNNYLGLPIPEVFIKAVLQSIPTYAMSVFLAPKGITDDIQAKLSRAWWAGKEKGRYWTMIPWKTLCKPKAMGGLGIRDVRLFNMALLGRQVWRLINNTDSLCFKVLSSKYFPDGNIFKAKKVDKASFTWSSIAKAAEMLKEGFGWQVGNGEKINIWADNWGMEGLNGDVIKSYTLNQNEKRVKDLWLGDSRCWDANRVEQVYGRDWGDKICNIPIGDVGQADRMIWFHNPHGFFTSKSAYSWLLLKEIGYGPHRFFWKAIWKLDTLPKIRVFTWRVGHEILPTNCKIASIRQGFYKGCPRCGAETETLLHALKDCPTSRAVLSIGGWTRSFISKNYDRCIDWLEELMRVLDKRAMADLMTILWNCWNNRNNFIFRGKEEKAKQIWERASNLHREFRICNLLKEPLLSQNIEEKKWKKPPKNFLKVNFDATVGENRCGYGTIIRDEEGFVLGGGGGFKEGRMSVEEAECMAFEESIKVACNLNLKDQVIFETDHVGLVNKFNKLAHDVTTIGARIKDCTAAFSFFKSANLIWTERSCNTVAHLICKKMCSEAKHCLFEMDYPPEIHNAVICDVS</sequence>
<organism evidence="2 3">
    <name type="scientific">Gossypium hirsutum</name>
    <name type="common">Upland cotton</name>
    <name type="synonym">Gossypium mexicanum</name>
    <dbReference type="NCBI Taxonomy" id="3635"/>
    <lineage>
        <taxon>Eukaryota</taxon>
        <taxon>Viridiplantae</taxon>
        <taxon>Streptophyta</taxon>
        <taxon>Embryophyta</taxon>
        <taxon>Tracheophyta</taxon>
        <taxon>Spermatophyta</taxon>
        <taxon>Magnoliopsida</taxon>
        <taxon>eudicotyledons</taxon>
        <taxon>Gunneridae</taxon>
        <taxon>Pentapetalae</taxon>
        <taxon>rosids</taxon>
        <taxon>malvids</taxon>
        <taxon>Malvales</taxon>
        <taxon>Malvaceae</taxon>
        <taxon>Malvoideae</taxon>
        <taxon>Gossypium</taxon>
    </lineage>
</organism>
<dbReference type="SUPFAM" id="SSF56672">
    <property type="entry name" value="DNA/RNA polymerases"/>
    <property type="match status" value="1"/>
</dbReference>
<dbReference type="InterPro" id="IPR036691">
    <property type="entry name" value="Endo/exonu/phosph_ase_sf"/>
</dbReference>
<protein>
    <recommendedName>
        <fullName evidence="1">Reverse transcriptase domain-containing protein</fullName>
    </recommendedName>
</protein>
<dbReference type="Gene3D" id="3.60.10.10">
    <property type="entry name" value="Endonuclease/exonuclease/phosphatase"/>
    <property type="match status" value="1"/>
</dbReference>
<proteinExistence type="predicted"/>
<dbReference type="GeneID" id="107959736"/>
<dbReference type="InterPro" id="IPR043502">
    <property type="entry name" value="DNA/RNA_pol_sf"/>
</dbReference>
<dbReference type="InterPro" id="IPR044730">
    <property type="entry name" value="RNase_H-like_dom_plant"/>
</dbReference>
<accession>A0ABM2YNF0</accession>
<dbReference type="InterPro" id="IPR002156">
    <property type="entry name" value="RNaseH_domain"/>
</dbReference>
<keyword evidence="2" id="KW-1185">Reference proteome</keyword>
<dbReference type="CDD" id="cd06222">
    <property type="entry name" value="RNase_H_like"/>
    <property type="match status" value="1"/>
</dbReference>
<dbReference type="RefSeq" id="XP_040932054.1">
    <property type="nucleotide sequence ID" value="XM_041076120.1"/>
</dbReference>
<dbReference type="Pfam" id="PF13456">
    <property type="entry name" value="RVT_3"/>
    <property type="match status" value="1"/>
</dbReference>
<dbReference type="PROSITE" id="PS50878">
    <property type="entry name" value="RT_POL"/>
    <property type="match status" value="1"/>
</dbReference>
<dbReference type="InterPro" id="IPR026960">
    <property type="entry name" value="RVT-Znf"/>
</dbReference>
<dbReference type="Gene3D" id="3.30.420.10">
    <property type="entry name" value="Ribonuclease H-like superfamily/Ribonuclease H"/>
    <property type="match status" value="1"/>
</dbReference>
<reference evidence="2" key="1">
    <citation type="journal article" date="2020" name="Nat. Genet.">
        <title>Genomic diversifications of five Gossypium allopolyploid species and their impact on cotton improvement.</title>
        <authorList>
            <person name="Chen Z.J."/>
            <person name="Sreedasyam A."/>
            <person name="Ando A."/>
            <person name="Song Q."/>
            <person name="De Santiago L.M."/>
            <person name="Hulse-Kemp A.M."/>
            <person name="Ding M."/>
            <person name="Ye W."/>
            <person name="Kirkbride R.C."/>
            <person name="Jenkins J."/>
            <person name="Plott C."/>
            <person name="Lovell J."/>
            <person name="Lin Y.M."/>
            <person name="Vaughn R."/>
            <person name="Liu B."/>
            <person name="Simpson S."/>
            <person name="Scheffler B.E."/>
            <person name="Wen L."/>
            <person name="Saski C.A."/>
            <person name="Grover C.E."/>
            <person name="Hu G."/>
            <person name="Conover J.L."/>
            <person name="Carlson J.W."/>
            <person name="Shu S."/>
            <person name="Boston L.B."/>
            <person name="Williams M."/>
            <person name="Peterson D.G."/>
            <person name="McGee K."/>
            <person name="Jones D.C."/>
            <person name="Wendel J.F."/>
            <person name="Stelly D.M."/>
            <person name="Grimwood J."/>
            <person name="Schmutz J."/>
        </authorList>
    </citation>
    <scope>NUCLEOTIDE SEQUENCE [LARGE SCALE GENOMIC DNA]</scope>
    <source>
        <strain evidence="2">cv. TM-1</strain>
    </source>
</reference>
<dbReference type="InterPro" id="IPR036397">
    <property type="entry name" value="RNaseH_sf"/>
</dbReference>
<dbReference type="CDD" id="cd01650">
    <property type="entry name" value="RT_nLTR_like"/>
    <property type="match status" value="1"/>
</dbReference>
<name>A0ABM2YNF0_GOSHI</name>
<dbReference type="Proteomes" id="UP000818029">
    <property type="component" value="Chromosome A09"/>
</dbReference>
<dbReference type="Pfam" id="PF13966">
    <property type="entry name" value="zf-RVT"/>
    <property type="match status" value="1"/>
</dbReference>